<gene>
    <name evidence="3" type="ORF">HDK90DRAFT_532527</name>
</gene>
<dbReference type="Gene3D" id="3.40.50.10190">
    <property type="entry name" value="BRCT domain"/>
    <property type="match status" value="1"/>
</dbReference>
<feature type="region of interest" description="Disordered" evidence="1">
    <location>
        <begin position="1"/>
        <end position="348"/>
    </location>
</feature>
<dbReference type="Proteomes" id="UP001492380">
    <property type="component" value="Unassembled WGS sequence"/>
</dbReference>
<protein>
    <recommendedName>
        <fullName evidence="2">BRCT domain-containing protein</fullName>
    </recommendedName>
</protein>
<reference evidence="3 4" key="1">
    <citation type="submission" date="2024-04" db="EMBL/GenBank/DDBJ databases">
        <title>Phyllosticta paracitricarpa is synonymous to the EU quarantine fungus P. citricarpa based on phylogenomic analyses.</title>
        <authorList>
            <consortium name="Lawrence Berkeley National Laboratory"/>
            <person name="Van Ingen-Buijs V.A."/>
            <person name="Van Westerhoven A.C."/>
            <person name="Haridas S."/>
            <person name="Skiadas P."/>
            <person name="Martin F."/>
            <person name="Groenewald J.Z."/>
            <person name="Crous P.W."/>
            <person name="Seidl M.F."/>
        </authorList>
    </citation>
    <scope>NUCLEOTIDE SEQUENCE [LARGE SCALE GENOMIC DNA]</scope>
    <source>
        <strain evidence="3 4">CBS 123374</strain>
    </source>
</reference>
<feature type="compositionally biased region" description="Low complexity" evidence="1">
    <location>
        <begin position="1103"/>
        <end position="1131"/>
    </location>
</feature>
<feature type="compositionally biased region" description="Polar residues" evidence="1">
    <location>
        <begin position="473"/>
        <end position="488"/>
    </location>
</feature>
<feature type="compositionally biased region" description="Basic and acidic residues" evidence="1">
    <location>
        <begin position="124"/>
        <end position="133"/>
    </location>
</feature>
<organism evidence="3 4">
    <name type="scientific">Phyllosticta capitalensis</name>
    <dbReference type="NCBI Taxonomy" id="121624"/>
    <lineage>
        <taxon>Eukaryota</taxon>
        <taxon>Fungi</taxon>
        <taxon>Dikarya</taxon>
        <taxon>Ascomycota</taxon>
        <taxon>Pezizomycotina</taxon>
        <taxon>Dothideomycetes</taxon>
        <taxon>Dothideomycetes incertae sedis</taxon>
        <taxon>Botryosphaeriales</taxon>
        <taxon>Phyllostictaceae</taxon>
        <taxon>Phyllosticta</taxon>
    </lineage>
</organism>
<dbReference type="InterPro" id="IPR036420">
    <property type="entry name" value="BRCT_dom_sf"/>
</dbReference>
<sequence length="1250" mass="134418">MVATRAQRAHTKDEPAASTSALKQPARRGRKVAIEEPVPKSKAPEPKTRSAASKSKPKAPAPTTRRTRAKDAEAQISEDHDHEESEQKAPAQPASTTTTAKKAATKPATKSTTTTAPATRKRPAKDPEPERAPPPKRQTRARATSSAQMPEEKKAAPTRRATRAVRDEEKPSAAVKPLAQRIKVTSKETKKATRTEDAPQSDNEDVDVHMEEADTAPEPAETADKTAEPQESEPAVHQDDVRRSTRKTRAKTPKSTRKSKKEDAEPETSATPMPAKANRGEDVVEEAQETRPQTPKVAETQQEAPPSAIPVKTPRDKIATPATSGTEQQVNERTLSTKENAPTQTPAPAQLAQALPFAEAATPFFNPRAQAKISATPAPGRLAQALPFANVATPFFRPDQAPKTHSLQAATPAFKKSTLLSGTPRRDPIASPFKLAPKSAAKPSQSESSSANLLASPPKKGPMAASTLRMTPMKTTGTRTEFNSSLLQTPARKGLMLPPSTAPVNKHGHGSVQSKSSLLQTCPRRIALPPMTTASAEKPVAKMGSLFSATPRKVRIEGPPAETSVQDFAQNSVLGATPKRPRTPARSPTRRFATPGETPAKSLVDADAGSPTPVKPTPAGLKDVDSALRMLNDDRDASMLSPTLNPNTPTEQFMMNVIEKLDLDIEEQSQTFERLSATSSRDQSPGVEATRNVDVDEMDAEEGQQVVEEPATTHANESVEEESMSEDDGEVPQLQAMPSFVEPEVTMLQNHLEKALATVDEEVEGEAEFAPADRQDALVTLESKAAEETTAYPQEVDMAPEESLLFVEDQDVSVLGEVDSPVKVHLEVGPDEPVDEQPLEEMEEPKPVSFHIPERPSTPEPNEERATAMAKQKAKTEQRVRHKRLSLAIGLESSIKKPRKSLAFIPSMTPKKSALRSPFKKPFGSPKKSVAFAAEPVFEQAEIVDNPEESAYIPRPDFGLLSGMSFFVDVRSATGEDAGDLFVPLLEEMGAKVVYDWSETNSNVTHVLFKDGSNDTLHKVASSNGSVQAVNIGWALDCERFNQRLPESPYLIEIAALSPSHRPHTPTRALTLLSTNTTPTRCSSTAKATPHGTPFALLHLTPKAAPSPSAKSPVSPSVADIASPTTLLSPSSRRRSTAGDKENRGQSPRTPSPARKAYDSIENEPFTPGTPYFLNPARITQQTCPPKQTQRGFLDGARAGGASKSAVDENFIVTPFAKRLLLARRSLSPVKSVVGAFGQGAGAGSGAAEL</sequence>
<dbReference type="InterPro" id="IPR001357">
    <property type="entry name" value="BRCT_dom"/>
</dbReference>
<evidence type="ECO:0000313" key="4">
    <source>
        <dbReference type="Proteomes" id="UP001492380"/>
    </source>
</evidence>
<feature type="region of interest" description="Disordered" evidence="1">
    <location>
        <begin position="1103"/>
        <end position="1162"/>
    </location>
</feature>
<accession>A0ABR1YS94</accession>
<feature type="domain" description="BRCT" evidence="2">
    <location>
        <begin position="956"/>
        <end position="1052"/>
    </location>
</feature>
<dbReference type="SUPFAM" id="SSF52113">
    <property type="entry name" value="BRCT domain"/>
    <property type="match status" value="1"/>
</dbReference>
<feature type="region of interest" description="Disordered" evidence="1">
    <location>
        <begin position="397"/>
        <end position="517"/>
    </location>
</feature>
<evidence type="ECO:0000256" key="1">
    <source>
        <dbReference type="SAM" id="MobiDB-lite"/>
    </source>
</evidence>
<feature type="compositionally biased region" description="Basic and acidic residues" evidence="1">
    <location>
        <begin position="32"/>
        <end position="48"/>
    </location>
</feature>
<evidence type="ECO:0000259" key="2">
    <source>
        <dbReference type="PROSITE" id="PS50172"/>
    </source>
</evidence>
<feature type="compositionally biased region" description="Low complexity" evidence="1">
    <location>
        <begin position="88"/>
        <end position="118"/>
    </location>
</feature>
<feature type="compositionally biased region" description="Low complexity" evidence="1">
    <location>
        <begin position="584"/>
        <end position="595"/>
    </location>
</feature>
<feature type="compositionally biased region" description="Polar residues" evidence="1">
    <location>
        <begin position="321"/>
        <end position="340"/>
    </location>
</feature>
<evidence type="ECO:0000313" key="3">
    <source>
        <dbReference type="EMBL" id="KAK8237639.1"/>
    </source>
</evidence>
<feature type="region of interest" description="Disordered" evidence="1">
    <location>
        <begin position="844"/>
        <end position="863"/>
    </location>
</feature>
<feature type="compositionally biased region" description="Basic and acidic residues" evidence="1">
    <location>
        <begin position="69"/>
        <end position="87"/>
    </location>
</feature>
<feature type="compositionally biased region" description="Basic and acidic residues" evidence="1">
    <location>
        <begin position="222"/>
        <end position="243"/>
    </location>
</feature>
<proteinExistence type="predicted"/>
<dbReference type="PROSITE" id="PS50172">
    <property type="entry name" value="BRCT"/>
    <property type="match status" value="1"/>
</dbReference>
<feature type="compositionally biased region" description="Basic and acidic residues" evidence="1">
    <location>
        <begin position="185"/>
        <end position="197"/>
    </location>
</feature>
<feature type="region of interest" description="Disordered" evidence="1">
    <location>
        <begin position="673"/>
        <end position="728"/>
    </location>
</feature>
<feature type="compositionally biased region" description="Basic residues" evidence="1">
    <location>
        <begin position="244"/>
        <end position="259"/>
    </location>
</feature>
<dbReference type="PANTHER" id="PTHR14625:SF3">
    <property type="entry name" value="MICROCEPHALIN"/>
    <property type="match status" value="1"/>
</dbReference>
<feature type="compositionally biased region" description="Low complexity" evidence="1">
    <location>
        <begin position="430"/>
        <end position="451"/>
    </location>
</feature>
<feature type="region of interest" description="Disordered" evidence="1">
    <location>
        <begin position="575"/>
        <end position="622"/>
    </location>
</feature>
<name>A0ABR1YS94_9PEZI</name>
<dbReference type="PANTHER" id="PTHR14625">
    <property type="entry name" value="MICROCEPHALIN"/>
    <property type="match status" value="1"/>
</dbReference>
<feature type="compositionally biased region" description="Acidic residues" evidence="1">
    <location>
        <begin position="718"/>
        <end position="728"/>
    </location>
</feature>
<keyword evidence="4" id="KW-1185">Reference proteome</keyword>
<dbReference type="EMBL" id="JBBWRZ010000004">
    <property type="protein sequence ID" value="KAK8237639.1"/>
    <property type="molecule type" value="Genomic_DNA"/>
</dbReference>
<dbReference type="InterPro" id="IPR022047">
    <property type="entry name" value="Microcephalin-like"/>
</dbReference>
<feature type="compositionally biased region" description="Polar residues" evidence="1">
    <location>
        <begin position="673"/>
        <end position="683"/>
    </location>
</feature>
<comment type="caution">
    <text evidence="3">The sequence shown here is derived from an EMBL/GenBank/DDBJ whole genome shotgun (WGS) entry which is preliminary data.</text>
</comment>
<dbReference type="CDD" id="cd17716">
    <property type="entry name" value="BRCT_microcephalin_rpt1"/>
    <property type="match status" value="1"/>
</dbReference>